<dbReference type="SUPFAM" id="SSF49265">
    <property type="entry name" value="Fibronectin type III"/>
    <property type="match status" value="1"/>
</dbReference>
<dbReference type="Pfam" id="PF00041">
    <property type="entry name" value="fn3"/>
    <property type="match status" value="1"/>
</dbReference>
<dbReference type="Proteomes" id="UP000469452">
    <property type="component" value="Unassembled WGS sequence"/>
</dbReference>
<dbReference type="AlphaFoldDB" id="A0A6A4ZP25"/>
<reference evidence="2 3" key="1">
    <citation type="submission" date="2019-06" db="EMBL/GenBank/DDBJ databases">
        <title>Genomics analysis of Aphanomyces spp. identifies a new class of oomycete effector associated with host adaptation.</title>
        <authorList>
            <person name="Gaulin E."/>
        </authorList>
    </citation>
    <scope>NUCLEOTIDE SEQUENCE [LARGE SCALE GENOMIC DNA]</scope>
    <source>
        <strain evidence="2 3">E</strain>
    </source>
</reference>
<dbReference type="Gene3D" id="2.60.40.10">
    <property type="entry name" value="Immunoglobulins"/>
    <property type="match status" value="1"/>
</dbReference>
<feature type="domain" description="Fibronectin type-III" evidence="1">
    <location>
        <begin position="1"/>
        <end position="89"/>
    </location>
</feature>
<proteinExistence type="predicted"/>
<dbReference type="InterPro" id="IPR013783">
    <property type="entry name" value="Ig-like_fold"/>
</dbReference>
<dbReference type="InterPro" id="IPR003961">
    <property type="entry name" value="FN3_dom"/>
</dbReference>
<dbReference type="PROSITE" id="PS50853">
    <property type="entry name" value="FN3"/>
    <property type="match status" value="1"/>
</dbReference>
<evidence type="ECO:0000313" key="2">
    <source>
        <dbReference type="EMBL" id="KAF0720218.1"/>
    </source>
</evidence>
<gene>
    <name evidence="2" type="ORF">AaE_010352</name>
</gene>
<feature type="non-terminal residue" evidence="2">
    <location>
        <position position="106"/>
    </location>
</feature>
<organism evidence="2 3">
    <name type="scientific">Aphanomyces astaci</name>
    <name type="common">Crayfish plague agent</name>
    <dbReference type="NCBI Taxonomy" id="112090"/>
    <lineage>
        <taxon>Eukaryota</taxon>
        <taxon>Sar</taxon>
        <taxon>Stramenopiles</taxon>
        <taxon>Oomycota</taxon>
        <taxon>Saprolegniomycetes</taxon>
        <taxon>Saprolegniales</taxon>
        <taxon>Verrucalvaceae</taxon>
        <taxon>Aphanomyces</taxon>
    </lineage>
</organism>
<dbReference type="InterPro" id="IPR036116">
    <property type="entry name" value="FN3_sf"/>
</dbReference>
<name>A0A6A4ZP25_APHAT</name>
<evidence type="ECO:0000259" key="1">
    <source>
        <dbReference type="PROSITE" id="PS50853"/>
    </source>
</evidence>
<dbReference type="VEuPathDB" id="FungiDB:H257_03712"/>
<accession>A0A6A4ZP25</accession>
<evidence type="ECO:0000313" key="3">
    <source>
        <dbReference type="Proteomes" id="UP000469452"/>
    </source>
</evidence>
<sequence length="106" mass="11394">MAHAVDITWVPPPNDVWSCLTITGYLVIVRRLRDNFTVTTMLGNVTTTTLATLSAGAPYSVTVSAVVESQNTTDWQQVDMYGQRLALPSAILGLPSPALVFSTLAL</sequence>
<comment type="caution">
    <text evidence="2">The sequence shown here is derived from an EMBL/GenBank/DDBJ whole genome shotgun (WGS) entry which is preliminary data.</text>
</comment>
<dbReference type="EMBL" id="VJMI01016313">
    <property type="protein sequence ID" value="KAF0720218.1"/>
    <property type="molecule type" value="Genomic_DNA"/>
</dbReference>
<protein>
    <recommendedName>
        <fullName evidence="1">Fibronectin type-III domain-containing protein</fullName>
    </recommendedName>
</protein>